<protein>
    <submittedName>
        <fullName evidence="8">DNA-binding response regulator</fullName>
    </submittedName>
</protein>
<evidence type="ECO:0000256" key="5">
    <source>
        <dbReference type="PROSITE-ProRule" id="PRU01091"/>
    </source>
</evidence>
<sequence>MREVLLVEDDLPLGNALAKALEQAGYRTIWVRRVEDARGTLAARQVDAIVLDLGLPDGEGVTLLAELRQGGHGVPIVVATARGGLDDRLQALDRGADDYLVKPFAVPELLARLRAVLRRHAGYAVSQWSVGRVRIDTDQRRVWSGEEAVELTPREYQLLIELARRAGRWVPRDELFDRVYRDGESATMNALEVQVHGLRRKLGRDVVQTVRGVGYMMALE</sequence>
<dbReference type="GO" id="GO:0005829">
    <property type="term" value="C:cytosol"/>
    <property type="evidence" value="ECO:0007669"/>
    <property type="project" value="TreeGrafter"/>
</dbReference>
<dbReference type="GO" id="GO:0006355">
    <property type="term" value="P:regulation of DNA-templated transcription"/>
    <property type="evidence" value="ECO:0007669"/>
    <property type="project" value="InterPro"/>
</dbReference>
<dbReference type="Pfam" id="PF00486">
    <property type="entry name" value="Trans_reg_C"/>
    <property type="match status" value="1"/>
</dbReference>
<evidence type="ECO:0000259" key="6">
    <source>
        <dbReference type="PROSITE" id="PS50110"/>
    </source>
</evidence>
<evidence type="ECO:0000313" key="9">
    <source>
        <dbReference type="Proteomes" id="UP000197468"/>
    </source>
</evidence>
<evidence type="ECO:0000256" key="1">
    <source>
        <dbReference type="ARBA" id="ARBA00023015"/>
    </source>
</evidence>
<dbReference type="AlphaFoldDB" id="A0A246JKG5"/>
<dbReference type="SMART" id="SM00448">
    <property type="entry name" value="REC"/>
    <property type="match status" value="1"/>
</dbReference>
<dbReference type="GO" id="GO:0000156">
    <property type="term" value="F:phosphorelay response regulator activity"/>
    <property type="evidence" value="ECO:0007669"/>
    <property type="project" value="TreeGrafter"/>
</dbReference>
<feature type="domain" description="Response regulatory" evidence="6">
    <location>
        <begin position="3"/>
        <end position="117"/>
    </location>
</feature>
<dbReference type="SMART" id="SM00862">
    <property type="entry name" value="Trans_reg_C"/>
    <property type="match status" value="1"/>
</dbReference>
<keyword evidence="9" id="KW-1185">Reference proteome</keyword>
<dbReference type="CDD" id="cd17624">
    <property type="entry name" value="REC_OmpR_PmrA-like"/>
    <property type="match status" value="1"/>
</dbReference>
<comment type="caution">
    <text evidence="8">The sequence shown here is derived from an EMBL/GenBank/DDBJ whole genome shotgun (WGS) entry which is preliminary data.</text>
</comment>
<evidence type="ECO:0000313" key="8">
    <source>
        <dbReference type="EMBL" id="OWQ93101.1"/>
    </source>
</evidence>
<name>A0A246JKG5_9BURK</name>
<dbReference type="OrthoDB" id="9802426at2"/>
<dbReference type="InterPro" id="IPR036388">
    <property type="entry name" value="WH-like_DNA-bd_sf"/>
</dbReference>
<dbReference type="InterPro" id="IPR039420">
    <property type="entry name" value="WalR-like"/>
</dbReference>
<dbReference type="PANTHER" id="PTHR48111:SF67">
    <property type="entry name" value="TRANSCRIPTIONAL REGULATORY PROTEIN TCTD"/>
    <property type="match status" value="1"/>
</dbReference>
<dbReference type="Gene3D" id="3.40.50.2300">
    <property type="match status" value="1"/>
</dbReference>
<dbReference type="SUPFAM" id="SSF52172">
    <property type="entry name" value="CheY-like"/>
    <property type="match status" value="1"/>
</dbReference>
<dbReference type="Proteomes" id="UP000197468">
    <property type="component" value="Unassembled WGS sequence"/>
</dbReference>
<keyword evidence="2 5" id="KW-0238">DNA-binding</keyword>
<keyword evidence="4" id="KW-0597">Phosphoprotein</keyword>
<feature type="DNA-binding region" description="OmpR/PhoB-type" evidence="5">
    <location>
        <begin position="125"/>
        <end position="219"/>
    </location>
</feature>
<dbReference type="PROSITE" id="PS50110">
    <property type="entry name" value="RESPONSE_REGULATORY"/>
    <property type="match status" value="1"/>
</dbReference>
<evidence type="ECO:0000256" key="2">
    <source>
        <dbReference type="ARBA" id="ARBA00023125"/>
    </source>
</evidence>
<dbReference type="RefSeq" id="WP_088382250.1">
    <property type="nucleotide sequence ID" value="NZ_NIOF01000001.1"/>
</dbReference>
<keyword evidence="1" id="KW-0805">Transcription regulation</keyword>
<dbReference type="PROSITE" id="PS51755">
    <property type="entry name" value="OMPR_PHOB"/>
    <property type="match status" value="1"/>
</dbReference>
<dbReference type="Gene3D" id="6.10.250.690">
    <property type="match status" value="1"/>
</dbReference>
<reference evidence="8 9" key="1">
    <citation type="journal article" date="2008" name="Int. J. Syst. Evol. Microbiol.">
        <title>Description of Roseateles aquatilis sp. nov. and Roseateles terrae sp. nov., in the class Betaproteobacteria, and emended description of the genus Roseateles.</title>
        <authorList>
            <person name="Gomila M."/>
            <person name="Bowien B."/>
            <person name="Falsen E."/>
            <person name="Moore E.R."/>
            <person name="Lalucat J."/>
        </authorList>
    </citation>
    <scope>NUCLEOTIDE SEQUENCE [LARGE SCALE GENOMIC DNA]</scope>
    <source>
        <strain evidence="8 9">CCUG 48205</strain>
    </source>
</reference>
<dbReference type="InterPro" id="IPR001867">
    <property type="entry name" value="OmpR/PhoB-type_DNA-bd"/>
</dbReference>
<evidence type="ECO:0000259" key="7">
    <source>
        <dbReference type="PROSITE" id="PS51755"/>
    </source>
</evidence>
<organism evidence="8 9">
    <name type="scientific">Roseateles aquatilis</name>
    <dbReference type="NCBI Taxonomy" id="431061"/>
    <lineage>
        <taxon>Bacteria</taxon>
        <taxon>Pseudomonadati</taxon>
        <taxon>Pseudomonadota</taxon>
        <taxon>Betaproteobacteria</taxon>
        <taxon>Burkholderiales</taxon>
        <taxon>Sphaerotilaceae</taxon>
        <taxon>Roseateles</taxon>
    </lineage>
</organism>
<dbReference type="GO" id="GO:0000976">
    <property type="term" value="F:transcription cis-regulatory region binding"/>
    <property type="evidence" value="ECO:0007669"/>
    <property type="project" value="TreeGrafter"/>
</dbReference>
<accession>A0A246JKG5</accession>
<dbReference type="EMBL" id="NIOF01000001">
    <property type="protein sequence ID" value="OWQ93101.1"/>
    <property type="molecule type" value="Genomic_DNA"/>
</dbReference>
<dbReference type="Pfam" id="PF00072">
    <property type="entry name" value="Response_reg"/>
    <property type="match status" value="1"/>
</dbReference>
<dbReference type="InterPro" id="IPR011006">
    <property type="entry name" value="CheY-like_superfamily"/>
</dbReference>
<dbReference type="PANTHER" id="PTHR48111">
    <property type="entry name" value="REGULATOR OF RPOS"/>
    <property type="match status" value="1"/>
</dbReference>
<feature type="modified residue" description="4-aspartylphosphate" evidence="4">
    <location>
        <position position="52"/>
    </location>
</feature>
<keyword evidence="3" id="KW-0804">Transcription</keyword>
<proteinExistence type="predicted"/>
<evidence type="ECO:0000256" key="4">
    <source>
        <dbReference type="PROSITE-ProRule" id="PRU00169"/>
    </source>
</evidence>
<dbReference type="InterPro" id="IPR001789">
    <property type="entry name" value="Sig_transdc_resp-reg_receiver"/>
</dbReference>
<dbReference type="CDD" id="cd00383">
    <property type="entry name" value="trans_reg_C"/>
    <property type="match status" value="1"/>
</dbReference>
<dbReference type="GO" id="GO:0032993">
    <property type="term" value="C:protein-DNA complex"/>
    <property type="evidence" value="ECO:0007669"/>
    <property type="project" value="TreeGrafter"/>
</dbReference>
<evidence type="ECO:0000256" key="3">
    <source>
        <dbReference type="ARBA" id="ARBA00023163"/>
    </source>
</evidence>
<gene>
    <name evidence="8" type="ORF">CDN99_00940</name>
</gene>
<dbReference type="Gene3D" id="1.10.10.10">
    <property type="entry name" value="Winged helix-like DNA-binding domain superfamily/Winged helix DNA-binding domain"/>
    <property type="match status" value="1"/>
</dbReference>
<feature type="domain" description="OmpR/PhoB-type" evidence="7">
    <location>
        <begin position="125"/>
        <end position="219"/>
    </location>
</feature>